<evidence type="ECO:0000256" key="5">
    <source>
        <dbReference type="SAM" id="MobiDB-lite"/>
    </source>
</evidence>
<feature type="transmembrane region" description="Helical" evidence="6">
    <location>
        <begin position="250"/>
        <end position="268"/>
    </location>
</feature>
<evidence type="ECO:0000256" key="3">
    <source>
        <dbReference type="ARBA" id="ARBA00022989"/>
    </source>
</evidence>
<dbReference type="AlphaFoldDB" id="A0A3M7M7G1"/>
<organism evidence="7 8">
    <name type="scientific">Pyrenophora seminiperda CCB06</name>
    <dbReference type="NCBI Taxonomy" id="1302712"/>
    <lineage>
        <taxon>Eukaryota</taxon>
        <taxon>Fungi</taxon>
        <taxon>Dikarya</taxon>
        <taxon>Ascomycota</taxon>
        <taxon>Pezizomycotina</taxon>
        <taxon>Dothideomycetes</taxon>
        <taxon>Pleosporomycetidae</taxon>
        <taxon>Pleosporales</taxon>
        <taxon>Pleosporineae</taxon>
        <taxon>Pleosporaceae</taxon>
        <taxon>Pyrenophora</taxon>
    </lineage>
</organism>
<evidence type="ECO:0000313" key="7">
    <source>
        <dbReference type="EMBL" id="RMZ70324.1"/>
    </source>
</evidence>
<dbReference type="OrthoDB" id="100006at2759"/>
<evidence type="ECO:0000256" key="6">
    <source>
        <dbReference type="SAM" id="Phobius"/>
    </source>
</evidence>
<comment type="subcellular location">
    <subcellularLocation>
        <location evidence="1">Membrane</location>
        <topology evidence="1">Multi-pass membrane protein</topology>
    </subcellularLocation>
</comment>
<dbReference type="GO" id="GO:0007189">
    <property type="term" value="P:adenylate cyclase-activating G protein-coupled receptor signaling pathway"/>
    <property type="evidence" value="ECO:0007669"/>
    <property type="project" value="TreeGrafter"/>
</dbReference>
<gene>
    <name evidence="7" type="ORF">GMOD_00000401</name>
</gene>
<name>A0A3M7M7G1_9PLEO</name>
<dbReference type="Proteomes" id="UP000265663">
    <property type="component" value="Unassembled WGS sequence"/>
</dbReference>
<keyword evidence="3 6" id="KW-1133">Transmembrane helix</keyword>
<keyword evidence="4 6" id="KW-0472">Membrane</keyword>
<evidence type="ECO:0000256" key="1">
    <source>
        <dbReference type="ARBA" id="ARBA00004141"/>
    </source>
</evidence>
<keyword evidence="7" id="KW-0675">Receptor</keyword>
<sequence>MQRTNPSGLGCTINGWVGQWSVQAADFSILAIAIITLLTITRTTYMPDTCLWKKILICASVWFVPTTTVSGNWCWISGQEPALRYVLGHGWRFSIIIATIGIYIYIWTYMNKHYKMLNLVTTGESYTHQSSVQRREFRKSNAFDLQSESQMELHQIHVEHHVAVKHSEDGQAKSPNVDLEANDSCRSGTTVSVTSENDTYTKDTSAKNMSDLSASKNAIIVEDPRAMHVSNPSRDASQSRNVEREIKRMLLLNAYPILYIILWTPGILNRLVEASGHKSRVLAIMQCSTQYIGFANAITYGFNKHLRKLVVKDLNRLSKR</sequence>
<dbReference type="GO" id="GO:0005886">
    <property type="term" value="C:plasma membrane"/>
    <property type="evidence" value="ECO:0007669"/>
    <property type="project" value="TreeGrafter"/>
</dbReference>
<dbReference type="EMBL" id="KE747824">
    <property type="protein sequence ID" value="RMZ70324.1"/>
    <property type="molecule type" value="Genomic_DNA"/>
</dbReference>
<dbReference type="GO" id="GO:0004930">
    <property type="term" value="F:G protein-coupled receptor activity"/>
    <property type="evidence" value="ECO:0007669"/>
    <property type="project" value="TreeGrafter"/>
</dbReference>
<evidence type="ECO:0000313" key="8">
    <source>
        <dbReference type="Proteomes" id="UP000265663"/>
    </source>
</evidence>
<feature type="transmembrane region" description="Helical" evidence="6">
    <location>
        <begin position="20"/>
        <end position="43"/>
    </location>
</feature>
<proteinExistence type="predicted"/>
<reference evidence="7 8" key="1">
    <citation type="journal article" date="2014" name="PLoS ONE">
        <title>De novo Genome Assembly of the Fungal Plant Pathogen Pyrenophora semeniperda.</title>
        <authorList>
            <person name="Soliai M.M."/>
            <person name="Meyer S.E."/>
            <person name="Udall J.A."/>
            <person name="Elzinga D.E."/>
            <person name="Hermansen R.A."/>
            <person name="Bodily P.M."/>
            <person name="Hart A.A."/>
            <person name="Coleman C.E."/>
        </authorList>
    </citation>
    <scope>NUCLEOTIDE SEQUENCE [LARGE SCALE GENOMIC DNA]</scope>
    <source>
        <strain evidence="7 8">CCB06</strain>
        <tissue evidence="7">Mycelium</tissue>
    </source>
</reference>
<keyword evidence="8" id="KW-1185">Reference proteome</keyword>
<feature type="transmembrane region" description="Helical" evidence="6">
    <location>
        <begin position="55"/>
        <end position="78"/>
    </location>
</feature>
<keyword evidence="2 6" id="KW-0812">Transmembrane</keyword>
<dbReference type="PANTHER" id="PTHR23112:SF37">
    <property type="entry name" value="G PROTEIN-COUPLED RECEPTOR GPR1"/>
    <property type="match status" value="1"/>
</dbReference>
<evidence type="ECO:0000256" key="2">
    <source>
        <dbReference type="ARBA" id="ARBA00022692"/>
    </source>
</evidence>
<dbReference type="SUPFAM" id="SSF81321">
    <property type="entry name" value="Family A G protein-coupled receptor-like"/>
    <property type="match status" value="1"/>
</dbReference>
<feature type="transmembrane region" description="Helical" evidence="6">
    <location>
        <begin position="280"/>
        <end position="302"/>
    </location>
</feature>
<feature type="compositionally biased region" description="Polar residues" evidence="5">
    <location>
        <begin position="184"/>
        <end position="198"/>
    </location>
</feature>
<accession>A0A3M7M7G1</accession>
<feature type="region of interest" description="Disordered" evidence="5">
    <location>
        <begin position="167"/>
        <end position="205"/>
    </location>
</feature>
<dbReference type="Gene3D" id="1.20.1070.10">
    <property type="entry name" value="Rhodopsin 7-helix transmembrane proteins"/>
    <property type="match status" value="1"/>
</dbReference>
<evidence type="ECO:0000256" key="4">
    <source>
        <dbReference type="ARBA" id="ARBA00023136"/>
    </source>
</evidence>
<feature type="transmembrane region" description="Helical" evidence="6">
    <location>
        <begin position="90"/>
        <end position="110"/>
    </location>
</feature>
<protein>
    <submittedName>
        <fullName evidence="7">Glucose receptor git3</fullName>
    </submittedName>
</protein>
<dbReference type="PANTHER" id="PTHR23112">
    <property type="entry name" value="G PROTEIN-COUPLED RECEPTOR 157-RELATED"/>
    <property type="match status" value="1"/>
</dbReference>